<feature type="region of interest" description="Disordered" evidence="1">
    <location>
        <begin position="320"/>
        <end position="362"/>
    </location>
</feature>
<proteinExistence type="predicted"/>
<dbReference type="GO" id="GO:0032040">
    <property type="term" value="C:small-subunit processome"/>
    <property type="evidence" value="ECO:0007669"/>
    <property type="project" value="TreeGrafter"/>
</dbReference>
<feature type="compositionally biased region" description="Basic residues" evidence="1">
    <location>
        <begin position="352"/>
        <end position="362"/>
    </location>
</feature>
<dbReference type="RefSeq" id="XP_025600756.1">
    <property type="nucleotide sequence ID" value="XM_025744672.1"/>
</dbReference>
<reference evidence="2 3" key="1">
    <citation type="journal article" date="2018" name="Mol. Biol. Evol.">
        <title>Broad Genomic Sampling Reveals a Smut Pathogenic Ancestry of the Fungal Clade Ustilaginomycotina.</title>
        <authorList>
            <person name="Kijpornyongpan T."/>
            <person name="Mondo S.J."/>
            <person name="Barry K."/>
            <person name="Sandor L."/>
            <person name="Lee J."/>
            <person name="Lipzen A."/>
            <person name="Pangilinan J."/>
            <person name="LaButti K."/>
            <person name="Hainaut M."/>
            <person name="Henrissat B."/>
            <person name="Grigoriev I.V."/>
            <person name="Spatafora J.W."/>
            <person name="Aime M.C."/>
        </authorList>
    </citation>
    <scope>NUCLEOTIDE SEQUENCE [LARGE SCALE GENOMIC DNA]</scope>
    <source>
        <strain evidence="2 3">MCA 4186</strain>
    </source>
</reference>
<dbReference type="EMBL" id="KZ819285">
    <property type="protein sequence ID" value="PWO00478.1"/>
    <property type="molecule type" value="Genomic_DNA"/>
</dbReference>
<evidence type="ECO:0000256" key="1">
    <source>
        <dbReference type="SAM" id="MobiDB-lite"/>
    </source>
</evidence>
<dbReference type="Proteomes" id="UP000245946">
    <property type="component" value="Unassembled WGS sequence"/>
</dbReference>
<organism evidence="2 3">
    <name type="scientific">Tilletiopsis washingtonensis</name>
    <dbReference type="NCBI Taxonomy" id="58919"/>
    <lineage>
        <taxon>Eukaryota</taxon>
        <taxon>Fungi</taxon>
        <taxon>Dikarya</taxon>
        <taxon>Basidiomycota</taxon>
        <taxon>Ustilaginomycotina</taxon>
        <taxon>Exobasidiomycetes</taxon>
        <taxon>Entylomatales</taxon>
        <taxon>Entylomatales incertae sedis</taxon>
        <taxon>Tilletiopsis</taxon>
    </lineage>
</organism>
<feature type="region of interest" description="Disordered" evidence="1">
    <location>
        <begin position="154"/>
        <end position="204"/>
    </location>
</feature>
<protein>
    <recommendedName>
        <fullName evidence="4">Sas10 C-terminal domain-containing protein</fullName>
    </recommendedName>
</protein>
<evidence type="ECO:0000313" key="2">
    <source>
        <dbReference type="EMBL" id="PWO00478.1"/>
    </source>
</evidence>
<sequence>MASTSAASAAASAPADLATLLPSLLASLRSVKLPSSSASPASAASSARHSLLALKPALLHEYTHAFLLLQAHRLRGHSLTDKRGDGLVRSLLRLRLCLEKARPIEARAKSGIDRLLRAAEAAEKKGGPDAADDDEAEDTLVSFRPNLAALSASSRLSRPVEAEDDDEANASSGVYRPPRLAPVAYDGERKASSSRTRNNASAGRSQALLADLTTGLSENPHEASSGGVGLGGGIANRSARAAALARVEAYEEANMTRLATSAKDAKKRRREEEAVALGGARGGGAAGLEEEFGGLLNSHVRKRKADDAYDGLRGRRENALVRARTKSEKTGGTFEVPDAPGTKRSTFDKAVKRNKQAARGKR</sequence>
<dbReference type="PANTHER" id="PTHR13237:SF9">
    <property type="entry name" value="NEUROGUIDIN"/>
    <property type="match status" value="1"/>
</dbReference>
<dbReference type="GO" id="GO:0000462">
    <property type="term" value="P:maturation of SSU-rRNA from tricistronic rRNA transcript (SSU-rRNA, 5.8S rRNA, LSU-rRNA)"/>
    <property type="evidence" value="ECO:0007669"/>
    <property type="project" value="TreeGrafter"/>
</dbReference>
<dbReference type="STRING" id="58919.A0A316ZFE4"/>
<feature type="compositionally biased region" description="Basic and acidic residues" evidence="1">
    <location>
        <begin position="320"/>
        <end position="329"/>
    </location>
</feature>
<accession>A0A316ZFE4</accession>
<dbReference type="GeneID" id="37272216"/>
<dbReference type="OrthoDB" id="203440at2759"/>
<evidence type="ECO:0000313" key="3">
    <source>
        <dbReference type="Proteomes" id="UP000245946"/>
    </source>
</evidence>
<dbReference type="PANTHER" id="PTHR13237">
    <property type="entry name" value="SOMETHING ABOUT SILENCING PROTEIN 10-RELATED"/>
    <property type="match status" value="1"/>
</dbReference>
<name>A0A316ZFE4_9BASI</name>
<dbReference type="AlphaFoldDB" id="A0A316ZFE4"/>
<gene>
    <name evidence="2" type="ORF">FA09DRAFT_345093</name>
</gene>
<feature type="compositionally biased region" description="Low complexity" evidence="1">
    <location>
        <begin position="193"/>
        <end position="204"/>
    </location>
</feature>
<evidence type="ECO:0008006" key="4">
    <source>
        <dbReference type="Google" id="ProtNLM"/>
    </source>
</evidence>
<feature type="region of interest" description="Disordered" evidence="1">
    <location>
        <begin position="260"/>
        <end position="283"/>
    </location>
</feature>
<keyword evidence="3" id="KW-1185">Reference proteome</keyword>